<sequence length="142" mass="15130">MSCHGLYAASASADGCETQRTTTTDAAALSTEELETALRRYALRADRSESAAINLLIDDKGWLRRKDFLGHAVGYEPESKAATVLWQRAADFLDHVDATPAARAILRVAVALGRDDLGILSLGPQTGSPVIRAVSRAIGHNA</sequence>
<dbReference type="Proteomes" id="UP000199137">
    <property type="component" value="Unassembled WGS sequence"/>
</dbReference>
<name>A0A1I5X7L0_9PSEU</name>
<dbReference type="STRING" id="112413.SAMN05421854_11082"/>
<organism evidence="1 2">
    <name type="scientific">Amycolatopsis rubida</name>
    <dbReference type="NCBI Taxonomy" id="112413"/>
    <lineage>
        <taxon>Bacteria</taxon>
        <taxon>Bacillati</taxon>
        <taxon>Actinomycetota</taxon>
        <taxon>Actinomycetes</taxon>
        <taxon>Pseudonocardiales</taxon>
        <taxon>Pseudonocardiaceae</taxon>
        <taxon>Amycolatopsis</taxon>
    </lineage>
</organism>
<evidence type="ECO:0000313" key="2">
    <source>
        <dbReference type="Proteomes" id="UP000199137"/>
    </source>
</evidence>
<dbReference type="EMBL" id="FOWC01000010">
    <property type="protein sequence ID" value="SFQ27983.1"/>
    <property type="molecule type" value="Genomic_DNA"/>
</dbReference>
<proteinExistence type="predicted"/>
<accession>A0A1I5X7L0</accession>
<dbReference type="AlphaFoldDB" id="A0A1I5X7L0"/>
<reference evidence="1 2" key="1">
    <citation type="submission" date="2016-10" db="EMBL/GenBank/DDBJ databases">
        <authorList>
            <person name="de Groot N.N."/>
        </authorList>
    </citation>
    <scope>NUCLEOTIDE SEQUENCE [LARGE SCALE GENOMIC DNA]</scope>
    <source>
        <strain evidence="1 2">DSM 44637</strain>
    </source>
</reference>
<protein>
    <submittedName>
        <fullName evidence="1">Uncharacterized protein</fullName>
    </submittedName>
</protein>
<gene>
    <name evidence="1" type="ORF">SAMN05421854_11082</name>
</gene>
<evidence type="ECO:0000313" key="1">
    <source>
        <dbReference type="EMBL" id="SFQ27983.1"/>
    </source>
</evidence>